<reference evidence="2 3" key="1">
    <citation type="submission" date="2017-12" db="EMBL/GenBank/DDBJ databases">
        <title>Comparative genomics of Botrytis spp.</title>
        <authorList>
            <person name="Valero-Jimenez C.A."/>
            <person name="Tapia P."/>
            <person name="Veloso J."/>
            <person name="Silva-Moreno E."/>
            <person name="Staats M."/>
            <person name="Valdes J.H."/>
            <person name="Van Kan J.A.L."/>
        </authorList>
    </citation>
    <scope>NUCLEOTIDE SEQUENCE [LARGE SCALE GENOMIC DNA]</scope>
    <source>
        <strain evidence="2 3">Bh0001</strain>
    </source>
</reference>
<evidence type="ECO:0000256" key="1">
    <source>
        <dbReference type="SAM" id="MobiDB-lite"/>
    </source>
</evidence>
<feature type="region of interest" description="Disordered" evidence="1">
    <location>
        <begin position="149"/>
        <end position="177"/>
    </location>
</feature>
<name>A0A4Z1GJ20_9HELO</name>
<evidence type="ECO:0000313" key="2">
    <source>
        <dbReference type="EMBL" id="TGO35430.1"/>
    </source>
</evidence>
<comment type="caution">
    <text evidence="2">The sequence shown here is derived from an EMBL/GenBank/DDBJ whole genome shotgun (WGS) entry which is preliminary data.</text>
</comment>
<evidence type="ECO:0000313" key="3">
    <source>
        <dbReference type="Proteomes" id="UP000297814"/>
    </source>
</evidence>
<dbReference type="EMBL" id="PQXK01000158">
    <property type="protein sequence ID" value="TGO35430.1"/>
    <property type="molecule type" value="Genomic_DNA"/>
</dbReference>
<accession>A0A4Z1GJ20</accession>
<feature type="compositionally biased region" description="Acidic residues" evidence="1">
    <location>
        <begin position="192"/>
        <end position="240"/>
    </location>
</feature>
<feature type="compositionally biased region" description="Basic and acidic residues" evidence="1">
    <location>
        <begin position="48"/>
        <end position="63"/>
    </location>
</feature>
<proteinExistence type="predicted"/>
<protein>
    <submittedName>
        <fullName evidence="2">Uncharacterized protein</fullName>
    </submittedName>
</protein>
<dbReference type="Proteomes" id="UP000297814">
    <property type="component" value="Unassembled WGS sequence"/>
</dbReference>
<organism evidence="2 3">
    <name type="scientific">Botrytis hyacinthi</name>
    <dbReference type="NCBI Taxonomy" id="278943"/>
    <lineage>
        <taxon>Eukaryota</taxon>
        <taxon>Fungi</taxon>
        <taxon>Dikarya</taxon>
        <taxon>Ascomycota</taxon>
        <taxon>Pezizomycotina</taxon>
        <taxon>Leotiomycetes</taxon>
        <taxon>Helotiales</taxon>
        <taxon>Sclerotiniaceae</taxon>
        <taxon>Botrytis</taxon>
    </lineage>
</organism>
<sequence>MPKTKAALKSAQNVQQKQKQKLKTEQKSKMTTTPVGRNGKPKPIMDNTESKSESDTKTTRDSESNAFTSSIAQPKSTPETPKPTPKRTYPRPVVIWHQNPHRKRRSTTKNLKKDVKSTTDQTPILKQGLNTSSLRRNIQPIANLENIKSTPKVKLTRKSESNGESGPEIATSKKDVGISAPNTAARIVIEISDSDSDSDDDDDDDDDDDFDFDANEVGDSDSDVDEDVDIDEDLNEDDDANTTPLSTSMHSSTLDTTSDMVLTPNMNADLTSPYLGDLNLMPWMPETEPEPAPALDPELGNSEVDTTSNIMELIPDINTAPASLYLGDLDLMPWMPEAEAVSALGLENLLAGNGDVDADANLNTAPNSIQMYTPTLDTTSNIMGSIPDFTAGLASSYGGDLMLSAPEAELELASGLGNTLPGDGALLSDGMYLNMAMDVDMDVDLHLGVDSNMDMDMGMDGYMNVDAYTEINTSPSHTSWKGMCMDPPLIAEEKGWDFSNVGIEEIDGLFEEMKKEMGGDVDVEMGMGE</sequence>
<gene>
    <name evidence="2" type="ORF">BHYA_0158g00120</name>
</gene>
<keyword evidence="3" id="KW-1185">Reference proteome</keyword>
<feature type="region of interest" description="Disordered" evidence="1">
    <location>
        <begin position="190"/>
        <end position="260"/>
    </location>
</feature>
<feature type="compositionally biased region" description="Polar residues" evidence="1">
    <location>
        <begin position="241"/>
        <end position="260"/>
    </location>
</feature>
<dbReference type="AlphaFoldDB" id="A0A4Z1GJ20"/>
<feature type="region of interest" description="Disordered" evidence="1">
    <location>
        <begin position="1"/>
        <end position="126"/>
    </location>
</feature>